<keyword evidence="4" id="KW-0677">Repeat</keyword>
<dbReference type="PANTHER" id="PTHR44835">
    <property type="entry name" value="UDP-N-ACETYLGLUCOSAMINE--PEPTIDE N-ACETYLGLUCOSAMINYLTRANSFERASE SPINDLY-RELATED"/>
    <property type="match status" value="1"/>
</dbReference>
<dbReference type="PANTHER" id="PTHR44835:SF1">
    <property type="entry name" value="PROTEIN O-GLCNAC TRANSFERASE"/>
    <property type="match status" value="1"/>
</dbReference>
<evidence type="ECO:0000256" key="3">
    <source>
        <dbReference type="ARBA" id="ARBA00022679"/>
    </source>
</evidence>
<evidence type="ECO:0000256" key="5">
    <source>
        <dbReference type="ARBA" id="ARBA00022803"/>
    </source>
</evidence>
<keyword evidence="2" id="KW-0328">Glycosyltransferase</keyword>
<protein>
    <recommendedName>
        <fullName evidence="6">O-GlcNAc transferase C-terminal domain-containing protein</fullName>
    </recommendedName>
</protein>
<keyword evidence="3" id="KW-0808">Transferase</keyword>
<evidence type="ECO:0000259" key="6">
    <source>
        <dbReference type="Pfam" id="PF13844"/>
    </source>
</evidence>
<accession>A0A7S1Z468</accession>
<gene>
    <name evidence="7" type="ORF">DBRI1063_LOCUS9760</name>
</gene>
<dbReference type="InterPro" id="IPR051939">
    <property type="entry name" value="Glycosyltr_41/O-GlcNAc_trsf"/>
</dbReference>
<dbReference type="InterPro" id="IPR029489">
    <property type="entry name" value="OGT/SEC/SPY_C"/>
</dbReference>
<proteinExistence type="predicted"/>
<evidence type="ECO:0000256" key="1">
    <source>
        <dbReference type="ARBA" id="ARBA00004922"/>
    </source>
</evidence>
<organism evidence="7">
    <name type="scientific">Ditylum brightwellii</name>
    <dbReference type="NCBI Taxonomy" id="49249"/>
    <lineage>
        <taxon>Eukaryota</taxon>
        <taxon>Sar</taxon>
        <taxon>Stramenopiles</taxon>
        <taxon>Ochrophyta</taxon>
        <taxon>Bacillariophyta</taxon>
        <taxon>Mediophyceae</taxon>
        <taxon>Lithodesmiophycidae</taxon>
        <taxon>Lithodesmiales</taxon>
        <taxon>Lithodesmiaceae</taxon>
        <taxon>Ditylum</taxon>
    </lineage>
</organism>
<reference evidence="7" key="1">
    <citation type="submission" date="2021-01" db="EMBL/GenBank/DDBJ databases">
        <authorList>
            <person name="Corre E."/>
            <person name="Pelletier E."/>
            <person name="Niang G."/>
            <person name="Scheremetjew M."/>
            <person name="Finn R."/>
            <person name="Kale V."/>
            <person name="Holt S."/>
            <person name="Cochrane G."/>
            <person name="Meng A."/>
            <person name="Brown T."/>
            <person name="Cohen L."/>
        </authorList>
    </citation>
    <scope>NUCLEOTIDE SEQUENCE</scope>
    <source>
        <strain evidence="7">Pop2</strain>
    </source>
</reference>
<dbReference type="AlphaFoldDB" id="A0A7S1Z468"/>
<dbReference type="Gene3D" id="3.40.50.11380">
    <property type="match status" value="1"/>
</dbReference>
<feature type="domain" description="O-GlcNAc transferase C-terminal" evidence="6">
    <location>
        <begin position="306"/>
        <end position="479"/>
    </location>
</feature>
<evidence type="ECO:0000313" key="7">
    <source>
        <dbReference type="EMBL" id="CAD9327562.1"/>
    </source>
</evidence>
<evidence type="ECO:0000256" key="4">
    <source>
        <dbReference type="ARBA" id="ARBA00022737"/>
    </source>
</evidence>
<dbReference type="SUPFAM" id="SSF53756">
    <property type="entry name" value="UDP-Glycosyltransferase/glycogen phosphorylase"/>
    <property type="match status" value="1"/>
</dbReference>
<name>A0A7S1Z468_9STRA</name>
<evidence type="ECO:0000256" key="2">
    <source>
        <dbReference type="ARBA" id="ARBA00022676"/>
    </source>
</evidence>
<keyword evidence="5" id="KW-0802">TPR repeat</keyword>
<dbReference type="Gene3D" id="3.40.50.2000">
    <property type="entry name" value="Glycogen Phosphorylase B"/>
    <property type="match status" value="1"/>
</dbReference>
<comment type="pathway">
    <text evidence="1">Protein modification; protein glycosylation.</text>
</comment>
<sequence>MQLATMYDYFPQSTHAADEAIASMQQYARKLLANPAWTIDDTIVSIMPGAAPDPFVHCHLSAFSLSFYYRADVASIASAHYQMARRGWPSLNTTARFVAKYDMEHKEHHHPCITRKIKLLVISGVLTEGHSNTESFGGMLSRLDRTVFHVTYVLLQERPNSTIANFTKAQSLVDHIHIFSKEEQDISNGAWTNRIAKHIESWEMDIIFYLDLTMSTYARRLGMQRLAPVQINSIGHPITSGHDRSIIQYYISWAAAELPSLEEAQSHYTEELLLLPSDIVYQYYEPRVVAGKQVSRIDGQRFDQFTRTDFGLPPNNNTRVYLCMQKPFKFHPEFDELLCGIMSKDMHGWIVLHRETNPANQNMFEHRLKDAGCDMTRIAFLDQQSHHRLLALYRVSTVILDSYPAGGDTTTREVLEMGKALVTLPARLLGGRWSLGYMSTIGLKDSTKKALIASSPEEYIRLAVELGLDDVLRESVEVDIRNSVKNLFYRDDAIGAWEKILLDISPYHQCHKKDTEGKHLEEL</sequence>
<dbReference type="EMBL" id="HBGN01015228">
    <property type="protein sequence ID" value="CAD9327562.1"/>
    <property type="molecule type" value="Transcribed_RNA"/>
</dbReference>
<dbReference type="GO" id="GO:0016757">
    <property type="term" value="F:glycosyltransferase activity"/>
    <property type="evidence" value="ECO:0007669"/>
    <property type="project" value="UniProtKB-KW"/>
</dbReference>
<dbReference type="Pfam" id="PF13844">
    <property type="entry name" value="Glyco_transf_41"/>
    <property type="match status" value="1"/>
</dbReference>